<evidence type="ECO:0000256" key="2">
    <source>
        <dbReference type="SAM" id="SignalP"/>
    </source>
</evidence>
<name>A0A2U2PJZ6_9SPHI</name>
<feature type="chain" id="PRO_5015775901" description="DUF4890 domain-containing protein" evidence="2">
    <location>
        <begin position="21"/>
        <end position="132"/>
    </location>
</feature>
<feature type="signal peptide" evidence="2">
    <location>
        <begin position="1"/>
        <end position="20"/>
    </location>
</feature>
<evidence type="ECO:0000256" key="1">
    <source>
        <dbReference type="SAM" id="MobiDB-lite"/>
    </source>
</evidence>
<dbReference type="AlphaFoldDB" id="A0A2U2PJZ6"/>
<dbReference type="EMBL" id="QEAS01000003">
    <property type="protein sequence ID" value="PWG81725.1"/>
    <property type="molecule type" value="Genomic_DNA"/>
</dbReference>
<protein>
    <recommendedName>
        <fullName evidence="5">DUF4890 domain-containing protein</fullName>
    </recommendedName>
</protein>
<proteinExistence type="predicted"/>
<dbReference type="OrthoDB" id="798005at2"/>
<dbReference type="Proteomes" id="UP000245647">
    <property type="component" value="Unassembled WGS sequence"/>
</dbReference>
<feature type="compositionally biased region" description="Basic and acidic residues" evidence="1">
    <location>
        <begin position="103"/>
        <end position="117"/>
    </location>
</feature>
<reference evidence="3 4" key="1">
    <citation type="submission" date="2018-04" db="EMBL/GenBank/DDBJ databases">
        <title>Pedobacter chongqingensis sp. nov., isolated from a rottenly hemp rope.</title>
        <authorList>
            <person name="Cai Y."/>
        </authorList>
    </citation>
    <scope>NUCLEOTIDE SEQUENCE [LARGE SCALE GENOMIC DNA]</scope>
    <source>
        <strain evidence="3 4">FJ4-8</strain>
    </source>
</reference>
<evidence type="ECO:0008006" key="5">
    <source>
        <dbReference type="Google" id="ProtNLM"/>
    </source>
</evidence>
<evidence type="ECO:0000313" key="4">
    <source>
        <dbReference type="Proteomes" id="UP000245647"/>
    </source>
</evidence>
<accession>A0A2U2PJZ6</accession>
<keyword evidence="4" id="KW-1185">Reference proteome</keyword>
<gene>
    <name evidence="3" type="ORF">DDR33_04995</name>
</gene>
<feature type="region of interest" description="Disordered" evidence="1">
    <location>
        <begin position="69"/>
        <end position="132"/>
    </location>
</feature>
<evidence type="ECO:0000313" key="3">
    <source>
        <dbReference type="EMBL" id="PWG81725.1"/>
    </source>
</evidence>
<feature type="compositionally biased region" description="Gly residues" evidence="1">
    <location>
        <begin position="122"/>
        <end position="132"/>
    </location>
</feature>
<organism evidence="3 4">
    <name type="scientific">Pararcticibacter amylolyticus</name>
    <dbReference type="NCBI Taxonomy" id="2173175"/>
    <lineage>
        <taxon>Bacteria</taxon>
        <taxon>Pseudomonadati</taxon>
        <taxon>Bacteroidota</taxon>
        <taxon>Sphingobacteriia</taxon>
        <taxon>Sphingobacteriales</taxon>
        <taxon>Sphingobacteriaceae</taxon>
        <taxon>Pararcticibacter</taxon>
    </lineage>
</organism>
<dbReference type="RefSeq" id="WP_109414671.1">
    <property type="nucleotide sequence ID" value="NZ_QEAS01000003.1"/>
</dbReference>
<sequence length="132" mass="14807">MRKNFLFIALLAGSVSLSQAQPRQMGTPEERAERQTAMLEKQLKLTADQKAKIYTVILTQAKETDSLRTAARNAGEDRQAMWSKMQEIQKKHSGNISSLLTADQKKTYDQWLEEMRSRRGRGPGGPGGQQGN</sequence>
<comment type="caution">
    <text evidence="3">The sequence shown here is derived from an EMBL/GenBank/DDBJ whole genome shotgun (WGS) entry which is preliminary data.</text>
</comment>
<keyword evidence="2" id="KW-0732">Signal</keyword>